<evidence type="ECO:0000256" key="7">
    <source>
        <dbReference type="ARBA" id="ARBA00071115"/>
    </source>
</evidence>
<evidence type="ECO:0000256" key="4">
    <source>
        <dbReference type="ARBA" id="ARBA00023125"/>
    </source>
</evidence>
<dbReference type="GO" id="GO:0032993">
    <property type="term" value="C:protein-DNA complex"/>
    <property type="evidence" value="ECO:0007669"/>
    <property type="project" value="TreeGrafter"/>
</dbReference>
<gene>
    <name evidence="12" type="ORF">EI998_02295</name>
</gene>
<proteinExistence type="predicted"/>
<dbReference type="GO" id="GO:0000156">
    <property type="term" value="F:phosphorelay response regulator activity"/>
    <property type="evidence" value="ECO:0007669"/>
    <property type="project" value="TreeGrafter"/>
</dbReference>
<dbReference type="GO" id="GO:0005829">
    <property type="term" value="C:cytosol"/>
    <property type="evidence" value="ECO:0007669"/>
    <property type="project" value="TreeGrafter"/>
</dbReference>
<sequence length="215" mass="24519">MARILVLEDDTVINQVVCEFLKEEGHEVLSFVNGRAAYQASQESRFDLLILDIMVPEMTGLEVLQKVRKTSDMPVLMLTALGDECTQLLSFNQQISDYVTKPFSPLILMKRVENILRQECQTDQLVVGTISLSEKTGMVYDQGKLVSLTQKEYGILHYLIKHKGQIVSRDGMMLDIWGYTELDSRVLDNHIKNLRKKLPDLPLKTVIGRGYQLET</sequence>
<feature type="modified residue" description="4-aspartylphosphate" evidence="8">
    <location>
        <position position="52"/>
    </location>
</feature>
<keyword evidence="1 8" id="KW-0597">Phosphoprotein</keyword>
<evidence type="ECO:0000256" key="9">
    <source>
        <dbReference type="PROSITE-ProRule" id="PRU01091"/>
    </source>
</evidence>
<dbReference type="FunFam" id="3.40.50.2300:FF:000001">
    <property type="entry name" value="DNA-binding response regulator PhoB"/>
    <property type="match status" value="1"/>
</dbReference>
<feature type="DNA-binding region" description="OmpR/PhoB-type" evidence="9">
    <location>
        <begin position="122"/>
        <end position="215"/>
    </location>
</feature>
<comment type="caution">
    <text evidence="12">The sequence shown here is derived from an EMBL/GenBank/DDBJ whole genome shotgun (WGS) entry which is preliminary data.</text>
</comment>
<dbReference type="PANTHER" id="PTHR48111">
    <property type="entry name" value="REGULATOR OF RPOS"/>
    <property type="match status" value="1"/>
</dbReference>
<dbReference type="EMBL" id="RSDO01000003">
    <property type="protein sequence ID" value="RRR54694.1"/>
    <property type="molecule type" value="Genomic_DNA"/>
</dbReference>
<feature type="domain" description="OmpR/PhoB-type" evidence="11">
    <location>
        <begin position="122"/>
        <end position="215"/>
    </location>
</feature>
<accession>A0A426THY1</accession>
<dbReference type="InterPro" id="IPR011006">
    <property type="entry name" value="CheY-like_superfamily"/>
</dbReference>
<protein>
    <recommendedName>
        <fullName evidence="7">Transcriptional regulatory protein DltR</fullName>
    </recommendedName>
</protein>
<keyword evidence="2" id="KW-0902">Two-component regulatory system</keyword>
<evidence type="ECO:0000256" key="2">
    <source>
        <dbReference type="ARBA" id="ARBA00023012"/>
    </source>
</evidence>
<dbReference type="RefSeq" id="WP_125265611.1">
    <property type="nucleotide sequence ID" value="NZ_CP102145.1"/>
</dbReference>
<dbReference type="GO" id="GO:0000976">
    <property type="term" value="F:transcription cis-regulatory region binding"/>
    <property type="evidence" value="ECO:0007669"/>
    <property type="project" value="TreeGrafter"/>
</dbReference>
<evidence type="ECO:0000256" key="5">
    <source>
        <dbReference type="ARBA" id="ARBA00023163"/>
    </source>
</evidence>
<dbReference type="InterPro" id="IPR039420">
    <property type="entry name" value="WalR-like"/>
</dbReference>
<evidence type="ECO:0000313" key="13">
    <source>
        <dbReference type="Proteomes" id="UP000274117"/>
    </source>
</evidence>
<dbReference type="CDD" id="cd00383">
    <property type="entry name" value="trans_reg_C"/>
    <property type="match status" value="1"/>
</dbReference>
<evidence type="ECO:0000256" key="6">
    <source>
        <dbReference type="ARBA" id="ARBA00055621"/>
    </source>
</evidence>
<evidence type="ECO:0000256" key="8">
    <source>
        <dbReference type="PROSITE-ProRule" id="PRU00169"/>
    </source>
</evidence>
<dbReference type="PROSITE" id="PS51755">
    <property type="entry name" value="OMPR_PHOB"/>
    <property type="match status" value="1"/>
</dbReference>
<evidence type="ECO:0000256" key="3">
    <source>
        <dbReference type="ARBA" id="ARBA00023015"/>
    </source>
</evidence>
<dbReference type="PROSITE" id="PS50110">
    <property type="entry name" value="RESPONSE_REGULATORY"/>
    <property type="match status" value="1"/>
</dbReference>
<evidence type="ECO:0000259" key="10">
    <source>
        <dbReference type="PROSITE" id="PS50110"/>
    </source>
</evidence>
<dbReference type="Pfam" id="PF00072">
    <property type="entry name" value="Response_reg"/>
    <property type="match status" value="1"/>
</dbReference>
<organism evidence="12 13">
    <name type="scientific">Streptococcus suis</name>
    <dbReference type="NCBI Taxonomy" id="1307"/>
    <lineage>
        <taxon>Bacteria</taxon>
        <taxon>Bacillati</taxon>
        <taxon>Bacillota</taxon>
        <taxon>Bacilli</taxon>
        <taxon>Lactobacillales</taxon>
        <taxon>Streptococcaceae</taxon>
        <taxon>Streptococcus</taxon>
    </lineage>
</organism>
<evidence type="ECO:0000256" key="1">
    <source>
        <dbReference type="ARBA" id="ARBA00022553"/>
    </source>
</evidence>
<dbReference type="InterPro" id="IPR001867">
    <property type="entry name" value="OmpR/PhoB-type_DNA-bd"/>
</dbReference>
<dbReference type="InterPro" id="IPR001789">
    <property type="entry name" value="Sig_transdc_resp-reg_receiver"/>
</dbReference>
<dbReference type="CDD" id="cd17574">
    <property type="entry name" value="REC_OmpR"/>
    <property type="match status" value="1"/>
</dbReference>
<dbReference type="SMART" id="SM00448">
    <property type="entry name" value="REC"/>
    <property type="match status" value="1"/>
</dbReference>
<keyword evidence="5" id="KW-0804">Transcription</keyword>
<keyword evidence="3" id="KW-0805">Transcription regulation</keyword>
<dbReference type="AlphaFoldDB" id="A0A426THY1"/>
<dbReference type="Pfam" id="PF00486">
    <property type="entry name" value="Trans_reg_C"/>
    <property type="match status" value="1"/>
</dbReference>
<dbReference type="SUPFAM" id="SSF52172">
    <property type="entry name" value="CheY-like"/>
    <property type="match status" value="1"/>
</dbReference>
<feature type="domain" description="Response regulatory" evidence="10">
    <location>
        <begin position="3"/>
        <end position="116"/>
    </location>
</feature>
<dbReference type="Gene3D" id="3.40.50.2300">
    <property type="match status" value="1"/>
</dbReference>
<dbReference type="Proteomes" id="UP000274117">
    <property type="component" value="Unassembled WGS sequence"/>
</dbReference>
<dbReference type="Gene3D" id="1.10.10.10">
    <property type="entry name" value="Winged helix-like DNA-binding domain superfamily/Winged helix DNA-binding domain"/>
    <property type="match status" value="1"/>
</dbReference>
<keyword evidence="4 9" id="KW-0238">DNA-binding</keyword>
<evidence type="ECO:0000313" key="12">
    <source>
        <dbReference type="EMBL" id="RRR54694.1"/>
    </source>
</evidence>
<evidence type="ECO:0000259" key="11">
    <source>
        <dbReference type="PROSITE" id="PS51755"/>
    </source>
</evidence>
<comment type="function">
    <text evidence="6">Member of the two-component regulatory system DltS/DltR. Regulates the expression of the dlt operon.</text>
</comment>
<dbReference type="SMART" id="SM00862">
    <property type="entry name" value="Trans_reg_C"/>
    <property type="match status" value="1"/>
</dbReference>
<dbReference type="PANTHER" id="PTHR48111:SF32">
    <property type="entry name" value="STAGE 0 SPORULATION PROTEIN A HOMOLOG"/>
    <property type="match status" value="1"/>
</dbReference>
<name>A0A426THY1_STRSU</name>
<reference evidence="12 13" key="1">
    <citation type="submission" date="2018-11" db="EMBL/GenBank/DDBJ databases">
        <authorList>
            <person name="Stevens M.J."/>
            <person name="Cernela N."/>
            <person name="Spoerry Serrano N."/>
            <person name="Schmitt S."/>
            <person name="Schrenzel J."/>
            <person name="Stephan R."/>
        </authorList>
    </citation>
    <scope>NUCLEOTIDE SEQUENCE [LARGE SCALE GENOMIC DNA]</scope>
    <source>
        <strain evidence="12 13">PP422</strain>
    </source>
</reference>
<reference evidence="12 13" key="2">
    <citation type="submission" date="2018-12" db="EMBL/GenBank/DDBJ databases">
        <title>Whole-genome sequences of fifteen clinical Streptococcus suis strains isolated from pigs between 2006 and 2018.</title>
        <authorList>
            <person name="Stevens M.J.A."/>
            <person name="Cernela N."/>
            <person name="Spoerry Serrano N."/>
            <person name="Schmitt S."/>
            <person name="Schrenzel J."/>
            <person name="Stephan R."/>
        </authorList>
    </citation>
    <scope>NUCLEOTIDE SEQUENCE [LARGE SCALE GENOMIC DNA]</scope>
    <source>
        <strain evidence="12 13">PP422</strain>
    </source>
</reference>
<dbReference type="GO" id="GO:0006355">
    <property type="term" value="P:regulation of DNA-templated transcription"/>
    <property type="evidence" value="ECO:0007669"/>
    <property type="project" value="InterPro"/>
</dbReference>
<dbReference type="InterPro" id="IPR036388">
    <property type="entry name" value="WH-like_DNA-bd_sf"/>
</dbReference>